<reference evidence="2 3" key="1">
    <citation type="submission" date="2019-01" db="EMBL/GenBank/DDBJ databases">
        <title>Blautia sp. nov. KGMB01111 isolated human feces.</title>
        <authorList>
            <person name="Park J.-E."/>
            <person name="Kim J.-S."/>
            <person name="Park S.-H."/>
        </authorList>
    </citation>
    <scope>NUCLEOTIDE SEQUENCE [LARGE SCALE GENOMIC DNA]</scope>
    <source>
        <strain evidence="2 3">KGMB01111</strain>
    </source>
</reference>
<feature type="transmembrane region" description="Helical" evidence="1">
    <location>
        <begin position="90"/>
        <end position="108"/>
    </location>
</feature>
<evidence type="ECO:0000313" key="2">
    <source>
        <dbReference type="EMBL" id="RXS75949.1"/>
    </source>
</evidence>
<accession>A0A4Q1RJR9</accession>
<evidence type="ECO:0000313" key="3">
    <source>
        <dbReference type="Proteomes" id="UP000290106"/>
    </source>
</evidence>
<sequence length="279" mass="31508">MKPFLGINLSSDEGNELLNGNEFLVAKPSAILTDALDSVSGKTQKIVKKSQLPLPLRVVMYACELIALIIIGGLLRADVSPAESYHNAPWLYWLFAVCVIIGVLLFILGKRKERQVLEDTETKRTLSDSDAIEKEILAELSVPDNAREVDVLSFCYKEENETIKMAQKGVPLTNMSFHIFTDSENLYLVDLDGKYAFPLSSIQVIQTIRKPVTVMDWNKDEPFNKGIYKQYKLTSDNIGSIHCKSYHIMELSYRGEIYGIYIPSYELPIFEELTGLKAK</sequence>
<dbReference type="OrthoDB" id="2084494at2"/>
<comment type="caution">
    <text evidence="2">The sequence shown here is derived from an EMBL/GenBank/DDBJ whole genome shotgun (WGS) entry which is preliminary data.</text>
</comment>
<dbReference type="AlphaFoldDB" id="A0A4Q1RJR9"/>
<dbReference type="EMBL" id="SDKC01000001">
    <property type="protein sequence ID" value="RXS75949.1"/>
    <property type="molecule type" value="Genomic_DNA"/>
</dbReference>
<protein>
    <submittedName>
        <fullName evidence="2">Uncharacterized protein</fullName>
    </submittedName>
</protein>
<evidence type="ECO:0000256" key="1">
    <source>
        <dbReference type="SAM" id="Phobius"/>
    </source>
</evidence>
<keyword evidence="3" id="KW-1185">Reference proteome</keyword>
<keyword evidence="1" id="KW-0812">Transmembrane</keyword>
<name>A0A4Q1RJR9_9FIRM</name>
<dbReference type="RefSeq" id="WP_129258403.1">
    <property type="nucleotide sequence ID" value="NZ_SDKC01000001.1"/>
</dbReference>
<keyword evidence="1" id="KW-0472">Membrane</keyword>
<gene>
    <name evidence="2" type="ORF">ETP43_12535</name>
</gene>
<keyword evidence="1" id="KW-1133">Transmembrane helix</keyword>
<dbReference type="Proteomes" id="UP000290106">
    <property type="component" value="Unassembled WGS sequence"/>
</dbReference>
<proteinExistence type="predicted"/>
<feature type="transmembrane region" description="Helical" evidence="1">
    <location>
        <begin position="54"/>
        <end position="75"/>
    </location>
</feature>
<organism evidence="2 3">
    <name type="scientific">Blautia faecicola</name>
    <dbReference type="NCBI Taxonomy" id="2509240"/>
    <lineage>
        <taxon>Bacteria</taxon>
        <taxon>Bacillati</taxon>
        <taxon>Bacillota</taxon>
        <taxon>Clostridia</taxon>
        <taxon>Lachnospirales</taxon>
        <taxon>Lachnospiraceae</taxon>
        <taxon>Blautia</taxon>
    </lineage>
</organism>